<dbReference type="GO" id="GO:0005886">
    <property type="term" value="C:plasma membrane"/>
    <property type="evidence" value="ECO:0007669"/>
    <property type="project" value="UniProtKB-SubCell"/>
</dbReference>
<feature type="transmembrane region" description="Helical" evidence="6">
    <location>
        <begin position="261"/>
        <end position="284"/>
    </location>
</feature>
<name>A0A1M7JD79_9RHOB</name>
<dbReference type="STRING" id="53463.SAMN05444389_11172"/>
<protein>
    <submittedName>
        <fullName evidence="7">Amino acid/amide ABC transporter membrane protein 2, HAAT family</fullName>
    </submittedName>
</protein>
<evidence type="ECO:0000256" key="6">
    <source>
        <dbReference type="SAM" id="Phobius"/>
    </source>
</evidence>
<proteinExistence type="predicted"/>
<keyword evidence="2" id="KW-1003">Cell membrane</keyword>
<evidence type="ECO:0000313" key="7">
    <source>
        <dbReference type="EMBL" id="SHM50823.1"/>
    </source>
</evidence>
<keyword evidence="8" id="KW-1185">Reference proteome</keyword>
<dbReference type="InterPro" id="IPR043428">
    <property type="entry name" value="LivM-like"/>
</dbReference>
<accession>A0A1M7JD79</accession>
<evidence type="ECO:0000256" key="4">
    <source>
        <dbReference type="ARBA" id="ARBA00022989"/>
    </source>
</evidence>
<dbReference type="InterPro" id="IPR001851">
    <property type="entry name" value="ABC_transp_permease"/>
</dbReference>
<sequence length="335" mass="35506">MARTSELPPATEPAPSAAPVMSRTLQLALLLGAAVLLIAAPFVMYPVFIMKILCFALFAAAFNLLLGYTGLLSFGHAAFFGGAAYFTAHAAKVWGWSPELALLVGVAGGAALGLLMGAIAIRRQGIYFAMVTLALSQMFFFACLQMPFTHGEDGIQSVPRGRLFGVLDLNDMTTMYFFVLAVFVIGLLIIWRFVNSPFGMILKAIRENEARATSLGYATAQYKLGAFVMSATLAGLAGGLKALVMQFATLTDVAWQMSGEVVLMTLIGGIGTMVGPLVGAGIVVGLQNQLATSAFPVTIITGLVFMVCVMLFRRGLIGEFAHSRFGRALGLRPPG</sequence>
<keyword evidence="5 6" id="KW-0472">Membrane</keyword>
<keyword evidence="3 6" id="KW-0812">Transmembrane</keyword>
<dbReference type="GO" id="GO:0015658">
    <property type="term" value="F:branched-chain amino acid transmembrane transporter activity"/>
    <property type="evidence" value="ECO:0007669"/>
    <property type="project" value="InterPro"/>
</dbReference>
<keyword evidence="4 6" id="KW-1133">Transmembrane helix</keyword>
<dbReference type="PANTHER" id="PTHR30482">
    <property type="entry name" value="HIGH-AFFINITY BRANCHED-CHAIN AMINO ACID TRANSPORT SYSTEM PERMEASE"/>
    <property type="match status" value="1"/>
</dbReference>
<dbReference type="Proteomes" id="UP000184444">
    <property type="component" value="Unassembled WGS sequence"/>
</dbReference>
<dbReference type="OrthoDB" id="9804361at2"/>
<feature type="transmembrane region" description="Helical" evidence="6">
    <location>
        <begin position="126"/>
        <end position="148"/>
    </location>
</feature>
<feature type="transmembrane region" description="Helical" evidence="6">
    <location>
        <begin position="175"/>
        <end position="194"/>
    </location>
</feature>
<gene>
    <name evidence="7" type="ORF">SAMN05444389_11172</name>
</gene>
<feature type="transmembrane region" description="Helical" evidence="6">
    <location>
        <begin position="290"/>
        <end position="312"/>
    </location>
</feature>
<dbReference type="Pfam" id="PF02653">
    <property type="entry name" value="BPD_transp_2"/>
    <property type="match status" value="1"/>
</dbReference>
<dbReference type="RefSeq" id="WP_084732174.1">
    <property type="nucleotide sequence ID" value="NZ_FRCK01000011.1"/>
</dbReference>
<reference evidence="8" key="1">
    <citation type="submission" date="2016-11" db="EMBL/GenBank/DDBJ databases">
        <authorList>
            <person name="Varghese N."/>
            <person name="Submissions S."/>
        </authorList>
    </citation>
    <scope>NUCLEOTIDE SEQUENCE [LARGE SCALE GENOMIC DNA]</scope>
    <source>
        <strain evidence="8">DSM 6637</strain>
    </source>
</reference>
<feature type="transmembrane region" description="Helical" evidence="6">
    <location>
        <begin position="25"/>
        <end position="45"/>
    </location>
</feature>
<evidence type="ECO:0000256" key="5">
    <source>
        <dbReference type="ARBA" id="ARBA00023136"/>
    </source>
</evidence>
<evidence type="ECO:0000256" key="2">
    <source>
        <dbReference type="ARBA" id="ARBA00022475"/>
    </source>
</evidence>
<feature type="transmembrane region" description="Helical" evidence="6">
    <location>
        <begin position="100"/>
        <end position="119"/>
    </location>
</feature>
<feature type="transmembrane region" description="Helical" evidence="6">
    <location>
        <begin position="52"/>
        <end position="80"/>
    </location>
</feature>
<organism evidence="7 8">
    <name type="scientific">Paracoccus solventivorans</name>
    <dbReference type="NCBI Taxonomy" id="53463"/>
    <lineage>
        <taxon>Bacteria</taxon>
        <taxon>Pseudomonadati</taxon>
        <taxon>Pseudomonadota</taxon>
        <taxon>Alphaproteobacteria</taxon>
        <taxon>Rhodobacterales</taxon>
        <taxon>Paracoccaceae</taxon>
        <taxon>Paracoccus</taxon>
    </lineage>
</organism>
<evidence type="ECO:0000256" key="3">
    <source>
        <dbReference type="ARBA" id="ARBA00022692"/>
    </source>
</evidence>
<comment type="subcellular location">
    <subcellularLocation>
        <location evidence="1">Cell membrane</location>
        <topology evidence="1">Multi-pass membrane protein</topology>
    </subcellularLocation>
</comment>
<dbReference type="AlphaFoldDB" id="A0A1M7JD79"/>
<evidence type="ECO:0000313" key="8">
    <source>
        <dbReference type="Proteomes" id="UP000184444"/>
    </source>
</evidence>
<dbReference type="CDD" id="cd06581">
    <property type="entry name" value="TM_PBP1_LivM_like"/>
    <property type="match status" value="1"/>
</dbReference>
<dbReference type="PANTHER" id="PTHR30482:SF17">
    <property type="entry name" value="ABC TRANSPORTER ATP-BINDING PROTEIN"/>
    <property type="match status" value="1"/>
</dbReference>
<dbReference type="EMBL" id="FRCK01000011">
    <property type="protein sequence ID" value="SHM50823.1"/>
    <property type="molecule type" value="Genomic_DNA"/>
</dbReference>
<evidence type="ECO:0000256" key="1">
    <source>
        <dbReference type="ARBA" id="ARBA00004651"/>
    </source>
</evidence>